<accession>A0A9Q6PYU6</accession>
<dbReference type="EMBL" id="CP038912">
    <property type="protein sequence ID" value="QGO07858.1"/>
    <property type="molecule type" value="Genomic_DNA"/>
</dbReference>
<dbReference type="RefSeq" id="WP_054300696.1">
    <property type="nucleotide sequence ID" value="NZ_CP012417.1"/>
</dbReference>
<reference evidence="2 3" key="1">
    <citation type="submission" date="2019-04" db="EMBL/GenBank/DDBJ databases">
        <title>Complete genome sequencing of Piscirickettsia salmonis strain Psal-009.</title>
        <authorList>
            <person name="Schober I."/>
            <person name="Bunk B."/>
            <person name="Sproer C."/>
            <person name="Carril G.P."/>
            <person name="Riedel T."/>
            <person name="Flores-Herrera P.A."/>
            <person name="Nourdin-Galindo G."/>
            <person name="Marshall S.H."/>
            <person name="Overmann J."/>
        </authorList>
    </citation>
    <scope>NUCLEOTIDE SEQUENCE [LARGE SCALE GENOMIC DNA]</scope>
    <source>
        <strain evidence="2 3">Psal-009</strain>
        <plasmid evidence="2 3">unnamed4</plasmid>
    </source>
</reference>
<proteinExistence type="predicted"/>
<evidence type="ECO:0000313" key="3">
    <source>
        <dbReference type="Proteomes" id="UP000422232"/>
    </source>
</evidence>
<sequence>MKTKIYLHGRLGRICGSFFELNIHHAREALYALSTQLPEFKKIIQAGEWAIFRKRQSLNLEQLELNCAGGELHIVPKPKGAKNSGFTQILIGAALITAGYFSVGTALAPIAGGLSAAGTGLVISGALTMLSPQPSYDNDYSTTDPNASTLFSGVDNVAAPGAPVPLIYGEHLVGSSVVSSQYKTL</sequence>
<feature type="transmembrane region" description="Helical" evidence="1">
    <location>
        <begin position="85"/>
        <end position="103"/>
    </location>
</feature>
<keyword evidence="3" id="KW-1185">Reference proteome</keyword>
<dbReference type="Proteomes" id="UP000422232">
    <property type="component" value="Plasmid unnamed4"/>
</dbReference>
<evidence type="ECO:0000313" key="2">
    <source>
        <dbReference type="EMBL" id="QGO07858.1"/>
    </source>
</evidence>
<gene>
    <name evidence="2" type="ORF">Psal009_03817</name>
</gene>
<protein>
    <submittedName>
        <fullName evidence="2">Phage-related protein, tail component</fullName>
    </submittedName>
</protein>
<keyword evidence="1" id="KW-1133">Transmembrane helix</keyword>
<evidence type="ECO:0000256" key="1">
    <source>
        <dbReference type="SAM" id="Phobius"/>
    </source>
</evidence>
<dbReference type="AlphaFoldDB" id="A0A9Q6PYU6"/>
<geneLocation type="plasmid" evidence="2 3">
    <name>unnamed4</name>
</geneLocation>
<name>A0A9Q6PYU6_PISSA</name>
<keyword evidence="2" id="KW-0614">Plasmid</keyword>
<keyword evidence="1" id="KW-0472">Membrane</keyword>
<keyword evidence="1" id="KW-0812">Transmembrane</keyword>
<organism evidence="2 3">
    <name type="scientific">Piscirickettsia salmonis</name>
    <dbReference type="NCBI Taxonomy" id="1238"/>
    <lineage>
        <taxon>Bacteria</taxon>
        <taxon>Pseudomonadati</taxon>
        <taxon>Pseudomonadota</taxon>
        <taxon>Gammaproteobacteria</taxon>
        <taxon>Thiotrichales</taxon>
        <taxon>Piscirickettsiaceae</taxon>
        <taxon>Piscirickettsia</taxon>
    </lineage>
</organism>